<evidence type="ECO:0000313" key="2">
    <source>
        <dbReference type="EMBL" id="MVO83729.1"/>
    </source>
</evidence>
<accession>A0A6L6WQ45</accession>
<organism evidence="2 3">
    <name type="scientific">Streptomyces typhae</name>
    <dbReference type="NCBI Taxonomy" id="2681492"/>
    <lineage>
        <taxon>Bacteria</taxon>
        <taxon>Bacillati</taxon>
        <taxon>Actinomycetota</taxon>
        <taxon>Actinomycetes</taxon>
        <taxon>Kitasatosporales</taxon>
        <taxon>Streptomycetaceae</taxon>
        <taxon>Streptomyces</taxon>
    </lineage>
</organism>
<comment type="caution">
    <text evidence="2">The sequence shown here is derived from an EMBL/GenBank/DDBJ whole genome shotgun (WGS) entry which is preliminary data.</text>
</comment>
<evidence type="ECO:0000313" key="3">
    <source>
        <dbReference type="Proteomes" id="UP000483802"/>
    </source>
</evidence>
<sequence length="125" mass="12961">MTWRKSSYSSNGPDGDCVEVAQTPGVLHVRDSKKAQGPRVAVGGPAWADFVTYATGPAEDGAPTAWRKSSYSSNGSDIDCVEVARAPGVVHIRDSKITGSPHLAVAATAWADFVTYATGGGPARV</sequence>
<proteinExistence type="predicted"/>
<reference evidence="2 3" key="1">
    <citation type="submission" date="2019-11" db="EMBL/GenBank/DDBJ databases">
        <title>Streptomyces typhae sp. nov., a novel endophytic actinomycete isolated from the root of cattail pollen (Typha angustifolia L.).</title>
        <authorList>
            <person name="Peng C."/>
        </authorList>
    </citation>
    <scope>NUCLEOTIDE SEQUENCE [LARGE SCALE GENOMIC DNA]</scope>
    <source>
        <strain evidence="3">p1417</strain>
    </source>
</reference>
<dbReference type="InterPro" id="IPR007278">
    <property type="entry name" value="DUF397"/>
</dbReference>
<keyword evidence="3" id="KW-1185">Reference proteome</keyword>
<dbReference type="Proteomes" id="UP000483802">
    <property type="component" value="Unassembled WGS sequence"/>
</dbReference>
<gene>
    <name evidence="2" type="ORF">GPA10_02845</name>
</gene>
<protein>
    <submittedName>
        <fullName evidence="2">DUF397 domain-containing protein</fullName>
    </submittedName>
</protein>
<name>A0A6L6WQ45_9ACTN</name>
<dbReference type="RefSeq" id="WP_157164009.1">
    <property type="nucleotide sequence ID" value="NZ_WPNZ01000001.1"/>
</dbReference>
<feature type="domain" description="DUF397" evidence="1">
    <location>
        <begin position="65"/>
        <end position="117"/>
    </location>
</feature>
<evidence type="ECO:0000259" key="1">
    <source>
        <dbReference type="Pfam" id="PF04149"/>
    </source>
</evidence>
<feature type="domain" description="DUF397" evidence="1">
    <location>
        <begin position="2"/>
        <end position="54"/>
    </location>
</feature>
<dbReference type="Pfam" id="PF04149">
    <property type="entry name" value="DUF397"/>
    <property type="match status" value="2"/>
</dbReference>
<dbReference type="EMBL" id="WPNZ01000001">
    <property type="protein sequence ID" value="MVO83729.1"/>
    <property type="molecule type" value="Genomic_DNA"/>
</dbReference>
<dbReference type="AlphaFoldDB" id="A0A6L6WQ45"/>